<gene>
    <name evidence="3" type="ORF">BW685_21035</name>
</gene>
<feature type="compositionally biased region" description="Polar residues" evidence="1">
    <location>
        <begin position="279"/>
        <end position="293"/>
    </location>
</feature>
<keyword evidence="2" id="KW-1133">Transmembrane helix</keyword>
<evidence type="ECO:0000313" key="3">
    <source>
        <dbReference type="EMBL" id="OMG71461.1"/>
    </source>
</evidence>
<keyword evidence="2" id="KW-0812">Transmembrane</keyword>
<dbReference type="Proteomes" id="UP000187194">
    <property type="component" value="Unassembled WGS sequence"/>
</dbReference>
<feature type="transmembrane region" description="Helical" evidence="2">
    <location>
        <begin position="37"/>
        <end position="57"/>
    </location>
</feature>
<evidence type="ECO:0000256" key="2">
    <source>
        <dbReference type="SAM" id="Phobius"/>
    </source>
</evidence>
<comment type="caution">
    <text evidence="3">The sequence shown here is derived from an EMBL/GenBank/DDBJ whole genome shotgun (WGS) entry which is preliminary data.</text>
</comment>
<organism evidence="3 4">
    <name type="scientific">Burkholderia ubonensis</name>
    <dbReference type="NCBI Taxonomy" id="101571"/>
    <lineage>
        <taxon>Bacteria</taxon>
        <taxon>Pseudomonadati</taxon>
        <taxon>Pseudomonadota</taxon>
        <taxon>Betaproteobacteria</taxon>
        <taxon>Burkholderiales</taxon>
        <taxon>Burkholderiaceae</taxon>
        <taxon>Burkholderia</taxon>
        <taxon>Burkholderia cepacia complex</taxon>
    </lineage>
</organism>
<evidence type="ECO:0000256" key="1">
    <source>
        <dbReference type="SAM" id="MobiDB-lite"/>
    </source>
</evidence>
<accession>A0A1R1J8P7</accession>
<feature type="region of interest" description="Disordered" evidence="1">
    <location>
        <begin position="277"/>
        <end position="308"/>
    </location>
</feature>
<dbReference type="EMBL" id="MTJZ01000028">
    <property type="protein sequence ID" value="OMG71461.1"/>
    <property type="molecule type" value="Genomic_DNA"/>
</dbReference>
<evidence type="ECO:0000313" key="4">
    <source>
        <dbReference type="Proteomes" id="UP000187194"/>
    </source>
</evidence>
<feature type="transmembrane region" description="Helical" evidence="2">
    <location>
        <begin position="6"/>
        <end position="25"/>
    </location>
</feature>
<protein>
    <submittedName>
        <fullName evidence="3">Uncharacterized protein</fullName>
    </submittedName>
</protein>
<feature type="transmembrane region" description="Helical" evidence="2">
    <location>
        <begin position="69"/>
        <end position="90"/>
    </location>
</feature>
<sequence>MSVRRWALVLAVVATTTALSLSILAGWQRGGTLQERLIWIAIGTVLVTSAHLLPALTRDAPIVIRGVGSVLWGACLATACYGHAVVFVFAQQHAGEQRASAVQVASVTPPARSLTTVMAERASVTAQLATTNARYCAGNCVSLKGRRVTLAAKMEALNDEADDIRRQQAATDRVTAQHDALLADPVTTRLAALVGTTGARIDLLTDLTFAAVLEGVACLLWTVALRSPLPMPLPVVTDVTPAAVTITADVTQSVVTNATDATQSVVVPLAASHADETVSRNSATLGRSSTTRSHAPRDAPVTPLPAGDPIDDHLTQLVRDIAAGLVRPTVTDIRRHLGCSQARAVTLRRQLAERNVAA</sequence>
<dbReference type="AlphaFoldDB" id="A0A1R1J8P7"/>
<dbReference type="RefSeq" id="WP_076479534.1">
    <property type="nucleotide sequence ID" value="NZ_MTJZ01000028.1"/>
</dbReference>
<proteinExistence type="predicted"/>
<keyword evidence="2" id="KW-0472">Membrane</keyword>
<name>A0A1R1J8P7_9BURK</name>
<reference evidence="3 4" key="1">
    <citation type="submission" date="2017-01" db="EMBL/GenBank/DDBJ databases">
        <title>Phylogeographic, genomic and meropenem susceptibility analysis of Burkholderia ubonensis.</title>
        <authorList>
            <person name="Price E.P."/>
            <person name="Sarovich D.S."/>
            <person name="Webb J.R."/>
            <person name="Hall C.M."/>
            <person name="Sahl J.W."/>
            <person name="Kaestli M."/>
            <person name="Mayo M."/>
            <person name="Harrington G."/>
            <person name="Baker A.L."/>
            <person name="Sidak-Loftis L.C."/>
            <person name="Lummis M."/>
            <person name="Schupp J.M."/>
            <person name="Gillece J.D."/>
            <person name="Tuanyok A."/>
            <person name="Warner J."/>
            <person name="Busch J.D."/>
            <person name="Keim P."/>
            <person name="Currie B.J."/>
            <person name="Wagner D.M."/>
        </authorList>
    </citation>
    <scope>NUCLEOTIDE SEQUENCE [LARGE SCALE GENOMIC DNA]</scope>
    <source>
        <strain evidence="3 4">A21</strain>
    </source>
</reference>